<proteinExistence type="predicted"/>
<evidence type="ECO:0000313" key="3">
    <source>
        <dbReference type="Proteomes" id="UP000282087"/>
    </source>
</evidence>
<dbReference type="Proteomes" id="UP000286097">
    <property type="component" value="Unassembled WGS sequence"/>
</dbReference>
<evidence type="ECO:0000313" key="1">
    <source>
        <dbReference type="EMBL" id="RMX66481.1"/>
    </source>
</evidence>
<reference evidence="3 4" key="1">
    <citation type="submission" date="2018-06" db="EMBL/GenBank/DDBJ databases">
        <title>Comparative genomics of downy mildews reveals potential adaptations to biotrophy.</title>
        <authorList>
            <person name="Fletcher K."/>
            <person name="Klosterman S.J."/>
            <person name="Derevnina L."/>
            <person name="Martin F."/>
            <person name="Koike S."/>
            <person name="Reyes Chin-Wo S."/>
            <person name="Mou B."/>
            <person name="Michelmore R."/>
        </authorList>
    </citation>
    <scope>NUCLEOTIDE SEQUENCE [LARGE SCALE GENOMIC DNA]</scope>
    <source>
        <strain evidence="2 4">R13</strain>
        <strain evidence="1 3">R14</strain>
    </source>
</reference>
<comment type="caution">
    <text evidence="1">The sequence shown here is derived from an EMBL/GenBank/DDBJ whole genome shotgun (WGS) entry which is preliminary data.</text>
</comment>
<evidence type="ECO:0000313" key="4">
    <source>
        <dbReference type="Proteomes" id="UP000286097"/>
    </source>
</evidence>
<dbReference type="Proteomes" id="UP000282087">
    <property type="component" value="Unassembled WGS sequence"/>
</dbReference>
<sequence length="230" mass="26571">MTALSPRLFLAFDDFSRAGKHVLRFTKFNRTEALPMPQNILETVFPLDLCQFIQIYQYPDQQVAIITVHTADLEATELWKLADALVSAMSQANVETLTILTALHLSYVKNDDLDVFYRGFNIKMDKDVDIAALSEADPMWEIKDPWLIAFLHLIKIEQWPCTHLLVAKGYKPGRDLSGMYEAMDKLSRALQLFTREKMMVDMQQMHRELPKILAMDKKMTTDEGLTLLYH</sequence>
<gene>
    <name evidence="2" type="ORF">DD237_005782</name>
    <name evidence="1" type="ORF">DD238_003050</name>
</gene>
<evidence type="ECO:0000313" key="2">
    <source>
        <dbReference type="EMBL" id="RQM14648.1"/>
    </source>
</evidence>
<dbReference type="EMBL" id="QKXF01000193">
    <property type="protein sequence ID" value="RQM14648.1"/>
    <property type="molecule type" value="Genomic_DNA"/>
</dbReference>
<dbReference type="VEuPathDB" id="FungiDB:DD237_005782"/>
<protein>
    <submittedName>
        <fullName evidence="1">Uncharacterized protein</fullName>
    </submittedName>
</protein>
<organism evidence="1 3">
    <name type="scientific">Peronospora effusa</name>
    <dbReference type="NCBI Taxonomy" id="542832"/>
    <lineage>
        <taxon>Eukaryota</taxon>
        <taxon>Sar</taxon>
        <taxon>Stramenopiles</taxon>
        <taxon>Oomycota</taxon>
        <taxon>Peronosporomycetes</taxon>
        <taxon>Peronosporales</taxon>
        <taxon>Peronosporaceae</taxon>
        <taxon>Peronospora</taxon>
    </lineage>
</organism>
<dbReference type="AlphaFoldDB" id="A0A3M6VK81"/>
<dbReference type="OrthoDB" id="109083at2759"/>
<accession>A0A3M6VK81</accession>
<dbReference type="EMBL" id="QLLG01000201">
    <property type="protein sequence ID" value="RMX66481.1"/>
    <property type="molecule type" value="Genomic_DNA"/>
</dbReference>
<name>A0A3M6VK81_9STRA</name>
<keyword evidence="3" id="KW-1185">Reference proteome</keyword>